<comment type="caution">
    <text evidence="5">The sequence shown here is derived from an EMBL/GenBank/DDBJ whole genome shotgun (WGS) entry which is preliminary data.</text>
</comment>
<keyword evidence="3" id="KW-0812">Transmembrane</keyword>
<reference evidence="6" key="1">
    <citation type="journal article" date="2019" name="Int. J. Syst. Evol. Microbiol.">
        <title>The Global Catalogue of Microorganisms (GCM) 10K type strain sequencing project: providing services to taxonomists for standard genome sequencing and annotation.</title>
        <authorList>
            <consortium name="The Broad Institute Genomics Platform"/>
            <consortium name="The Broad Institute Genome Sequencing Center for Infectious Disease"/>
            <person name="Wu L."/>
            <person name="Ma J."/>
        </authorList>
    </citation>
    <scope>NUCLEOTIDE SEQUENCE [LARGE SCALE GENOMIC DNA]</scope>
    <source>
        <strain evidence="6">CCUG 53816</strain>
    </source>
</reference>
<sequence>MRAQKTYKKLSKRRTQQHNNTTTQQHNNTTTQQHNNTTTQQHNNTTTQQHNNTTESLDRLVSAPYILNVSNYYKEKGQDFVLRAYYLSLATIPLIFVGSLNRDNTLESLQDLKVQLDQEHGFREVHFLYGIERQQVLTFSKQATLFIHGSRAPYEAFPMVILESMQFGTPFICTDVGNVRDLCAPLVVHTPTEMAQQINALLGDPSYYDQIAQELHEKVKQFAYEKIVSKLDGLMCH</sequence>
<dbReference type="PANTHER" id="PTHR46401">
    <property type="entry name" value="GLYCOSYLTRANSFERASE WBBK-RELATED"/>
    <property type="match status" value="1"/>
</dbReference>
<dbReference type="RefSeq" id="WP_382262557.1">
    <property type="nucleotide sequence ID" value="NZ_JBHRZO010000019.1"/>
</dbReference>
<accession>A0ABV7ZKS0</accession>
<dbReference type="EMBL" id="JBHRZO010000019">
    <property type="protein sequence ID" value="MFC3847770.1"/>
    <property type="molecule type" value="Genomic_DNA"/>
</dbReference>
<feature type="transmembrane region" description="Helical" evidence="3">
    <location>
        <begin position="80"/>
        <end position="100"/>
    </location>
</feature>
<dbReference type="SUPFAM" id="SSF53756">
    <property type="entry name" value="UDP-Glycosyltransferase/glycogen phosphorylase"/>
    <property type="match status" value="1"/>
</dbReference>
<dbReference type="Proteomes" id="UP001595783">
    <property type="component" value="Unassembled WGS sequence"/>
</dbReference>
<keyword evidence="3" id="KW-1133">Transmembrane helix</keyword>
<gene>
    <name evidence="5" type="ORF">ACFOPX_04380</name>
</gene>
<evidence type="ECO:0000256" key="3">
    <source>
        <dbReference type="SAM" id="Phobius"/>
    </source>
</evidence>
<evidence type="ECO:0000256" key="1">
    <source>
        <dbReference type="ARBA" id="ARBA00022679"/>
    </source>
</evidence>
<feature type="compositionally biased region" description="Low complexity" evidence="2">
    <location>
        <begin position="17"/>
        <end position="54"/>
    </location>
</feature>
<organism evidence="5 6">
    <name type="scientific">Helicobacter baculiformis</name>
    <dbReference type="NCBI Taxonomy" id="427351"/>
    <lineage>
        <taxon>Bacteria</taxon>
        <taxon>Pseudomonadati</taxon>
        <taxon>Campylobacterota</taxon>
        <taxon>Epsilonproteobacteria</taxon>
        <taxon>Campylobacterales</taxon>
        <taxon>Helicobacteraceae</taxon>
        <taxon>Helicobacter</taxon>
    </lineage>
</organism>
<dbReference type="GO" id="GO:0016757">
    <property type="term" value="F:glycosyltransferase activity"/>
    <property type="evidence" value="ECO:0007669"/>
    <property type="project" value="UniProtKB-KW"/>
</dbReference>
<evidence type="ECO:0000256" key="2">
    <source>
        <dbReference type="SAM" id="MobiDB-lite"/>
    </source>
</evidence>
<evidence type="ECO:0000259" key="4">
    <source>
        <dbReference type="Pfam" id="PF00534"/>
    </source>
</evidence>
<dbReference type="PANTHER" id="PTHR46401:SF2">
    <property type="entry name" value="GLYCOSYLTRANSFERASE WBBK-RELATED"/>
    <property type="match status" value="1"/>
</dbReference>
<keyword evidence="6" id="KW-1185">Reference proteome</keyword>
<keyword evidence="1 5" id="KW-0808">Transferase</keyword>
<evidence type="ECO:0000313" key="5">
    <source>
        <dbReference type="EMBL" id="MFC3847770.1"/>
    </source>
</evidence>
<keyword evidence="3" id="KW-0472">Membrane</keyword>
<name>A0ABV7ZKS0_9HELI</name>
<feature type="domain" description="Glycosyl transferase family 1" evidence="4">
    <location>
        <begin position="63"/>
        <end position="213"/>
    </location>
</feature>
<feature type="region of interest" description="Disordered" evidence="2">
    <location>
        <begin position="1"/>
        <end position="55"/>
    </location>
</feature>
<dbReference type="CDD" id="cd03801">
    <property type="entry name" value="GT4_PimA-like"/>
    <property type="match status" value="1"/>
</dbReference>
<feature type="compositionally biased region" description="Basic residues" evidence="2">
    <location>
        <begin position="1"/>
        <end position="16"/>
    </location>
</feature>
<evidence type="ECO:0000313" key="6">
    <source>
        <dbReference type="Proteomes" id="UP001595783"/>
    </source>
</evidence>
<dbReference type="InterPro" id="IPR001296">
    <property type="entry name" value="Glyco_trans_1"/>
</dbReference>
<keyword evidence="5" id="KW-0328">Glycosyltransferase</keyword>
<dbReference type="Pfam" id="PF00534">
    <property type="entry name" value="Glycos_transf_1"/>
    <property type="match status" value="1"/>
</dbReference>
<dbReference type="Gene3D" id="3.40.50.2000">
    <property type="entry name" value="Glycogen Phosphorylase B"/>
    <property type="match status" value="1"/>
</dbReference>
<dbReference type="EC" id="2.4.-.-" evidence="5"/>
<protein>
    <submittedName>
        <fullName evidence="5">Glycosyltransferase family 4 protein</fullName>
        <ecNumber evidence="5">2.4.-.-</ecNumber>
    </submittedName>
</protein>
<proteinExistence type="predicted"/>